<keyword evidence="3" id="KW-1185">Reference proteome</keyword>
<protein>
    <submittedName>
        <fullName evidence="2">Uncharacterized protein</fullName>
    </submittedName>
</protein>
<evidence type="ECO:0000256" key="1">
    <source>
        <dbReference type="SAM" id="MobiDB-lite"/>
    </source>
</evidence>
<proteinExistence type="predicted"/>
<feature type="compositionally biased region" description="Basic residues" evidence="1">
    <location>
        <begin position="196"/>
        <end position="205"/>
    </location>
</feature>
<evidence type="ECO:0000313" key="2">
    <source>
        <dbReference type="EMBL" id="KAF2681185.1"/>
    </source>
</evidence>
<sequence>MLPLLLEVERPERGGVNKIGKEHFTSLYSLARKKAFTSKNIKAGLAASSLFPFNLDRVLRSMPKPVADPTMLKVNKVIVEACYRNEVLQTPVTPVSAEGLMSLQNLIIEQDADALDEASKRSLQRHFHKSAKAAQLSFAGGALQQSHIRFLLTINNEAKVRRSTKSLVLGKAKVMGYEELKEAREKRVEKDAGQKAKGKGKRGRKCMSAVPEADTAEPKTKVTRMSKEPEPATATSAVIWMGGTAVARVEAAPVQ</sequence>
<feature type="compositionally biased region" description="Basic and acidic residues" evidence="1">
    <location>
        <begin position="216"/>
        <end position="230"/>
    </location>
</feature>
<dbReference type="EMBL" id="MU005592">
    <property type="protein sequence ID" value="KAF2681185.1"/>
    <property type="molecule type" value="Genomic_DNA"/>
</dbReference>
<dbReference type="Proteomes" id="UP000799291">
    <property type="component" value="Unassembled WGS sequence"/>
</dbReference>
<evidence type="ECO:0000313" key="3">
    <source>
        <dbReference type="Proteomes" id="UP000799291"/>
    </source>
</evidence>
<accession>A0A6G1ISP7</accession>
<organism evidence="2 3">
    <name type="scientific">Lentithecium fluviatile CBS 122367</name>
    <dbReference type="NCBI Taxonomy" id="1168545"/>
    <lineage>
        <taxon>Eukaryota</taxon>
        <taxon>Fungi</taxon>
        <taxon>Dikarya</taxon>
        <taxon>Ascomycota</taxon>
        <taxon>Pezizomycotina</taxon>
        <taxon>Dothideomycetes</taxon>
        <taxon>Pleosporomycetidae</taxon>
        <taxon>Pleosporales</taxon>
        <taxon>Massarineae</taxon>
        <taxon>Lentitheciaceae</taxon>
        <taxon>Lentithecium</taxon>
    </lineage>
</organism>
<feature type="region of interest" description="Disordered" evidence="1">
    <location>
        <begin position="187"/>
        <end position="236"/>
    </location>
</feature>
<dbReference type="AlphaFoldDB" id="A0A6G1ISP7"/>
<gene>
    <name evidence="2" type="ORF">K458DRAFT_444754</name>
</gene>
<reference evidence="2" key="1">
    <citation type="journal article" date="2020" name="Stud. Mycol.">
        <title>101 Dothideomycetes genomes: a test case for predicting lifestyles and emergence of pathogens.</title>
        <authorList>
            <person name="Haridas S."/>
            <person name="Albert R."/>
            <person name="Binder M."/>
            <person name="Bloem J."/>
            <person name="Labutti K."/>
            <person name="Salamov A."/>
            <person name="Andreopoulos B."/>
            <person name="Baker S."/>
            <person name="Barry K."/>
            <person name="Bills G."/>
            <person name="Bluhm B."/>
            <person name="Cannon C."/>
            <person name="Castanera R."/>
            <person name="Culley D."/>
            <person name="Daum C."/>
            <person name="Ezra D."/>
            <person name="Gonzalez J."/>
            <person name="Henrissat B."/>
            <person name="Kuo A."/>
            <person name="Liang C."/>
            <person name="Lipzen A."/>
            <person name="Lutzoni F."/>
            <person name="Magnuson J."/>
            <person name="Mondo S."/>
            <person name="Nolan M."/>
            <person name="Ohm R."/>
            <person name="Pangilinan J."/>
            <person name="Park H.-J."/>
            <person name="Ramirez L."/>
            <person name="Alfaro M."/>
            <person name="Sun H."/>
            <person name="Tritt A."/>
            <person name="Yoshinaga Y."/>
            <person name="Zwiers L.-H."/>
            <person name="Turgeon B."/>
            <person name="Goodwin S."/>
            <person name="Spatafora J."/>
            <person name="Crous P."/>
            <person name="Grigoriev I."/>
        </authorList>
    </citation>
    <scope>NUCLEOTIDE SEQUENCE</scope>
    <source>
        <strain evidence="2">CBS 122367</strain>
    </source>
</reference>
<name>A0A6G1ISP7_9PLEO</name>
<dbReference type="OrthoDB" id="4357141at2759"/>